<accession>A0A6G1KCK8</accession>
<evidence type="ECO:0000313" key="3">
    <source>
        <dbReference type="Proteomes" id="UP000799428"/>
    </source>
</evidence>
<gene>
    <name evidence="2" type="ORF">K504DRAFT_265065</name>
</gene>
<organism evidence="2 3">
    <name type="scientific">Pleomassaria siparia CBS 279.74</name>
    <dbReference type="NCBI Taxonomy" id="1314801"/>
    <lineage>
        <taxon>Eukaryota</taxon>
        <taxon>Fungi</taxon>
        <taxon>Dikarya</taxon>
        <taxon>Ascomycota</taxon>
        <taxon>Pezizomycotina</taxon>
        <taxon>Dothideomycetes</taxon>
        <taxon>Pleosporomycetidae</taxon>
        <taxon>Pleosporales</taxon>
        <taxon>Pleomassariaceae</taxon>
        <taxon>Pleomassaria</taxon>
    </lineage>
</organism>
<proteinExistence type="predicted"/>
<dbReference type="AlphaFoldDB" id="A0A6G1KCK8"/>
<evidence type="ECO:0008006" key="4">
    <source>
        <dbReference type="Google" id="ProtNLM"/>
    </source>
</evidence>
<protein>
    <recommendedName>
        <fullName evidence="4">Secreted protein</fullName>
    </recommendedName>
</protein>
<evidence type="ECO:0000313" key="2">
    <source>
        <dbReference type="EMBL" id="KAF2710548.1"/>
    </source>
</evidence>
<dbReference type="Proteomes" id="UP000799428">
    <property type="component" value="Unassembled WGS sequence"/>
</dbReference>
<name>A0A6G1KCK8_9PLEO</name>
<dbReference type="EMBL" id="MU005769">
    <property type="protein sequence ID" value="KAF2710548.1"/>
    <property type="molecule type" value="Genomic_DNA"/>
</dbReference>
<feature type="signal peptide" evidence="1">
    <location>
        <begin position="1"/>
        <end position="21"/>
    </location>
</feature>
<feature type="chain" id="PRO_5026224176" description="Secreted protein" evidence="1">
    <location>
        <begin position="22"/>
        <end position="132"/>
    </location>
</feature>
<sequence length="132" mass="14090">MCVVVVCVCVCVCCGVSVCVAVLLNKLNSLPVPPGPWSPQPTGWLAHPITQTKAPPLPPLTVSTQRRPTALHSITLYIVHIYNISLFLRPSHGCCCCVCVCVSPCSTNHNAPTALKGARHLSTNNNTIDANY</sequence>
<keyword evidence="1" id="KW-0732">Signal</keyword>
<reference evidence="2" key="1">
    <citation type="journal article" date="2020" name="Stud. Mycol.">
        <title>101 Dothideomycetes genomes: a test case for predicting lifestyles and emergence of pathogens.</title>
        <authorList>
            <person name="Haridas S."/>
            <person name="Albert R."/>
            <person name="Binder M."/>
            <person name="Bloem J."/>
            <person name="Labutti K."/>
            <person name="Salamov A."/>
            <person name="Andreopoulos B."/>
            <person name="Baker S."/>
            <person name="Barry K."/>
            <person name="Bills G."/>
            <person name="Bluhm B."/>
            <person name="Cannon C."/>
            <person name="Castanera R."/>
            <person name="Culley D."/>
            <person name="Daum C."/>
            <person name="Ezra D."/>
            <person name="Gonzalez J."/>
            <person name="Henrissat B."/>
            <person name="Kuo A."/>
            <person name="Liang C."/>
            <person name="Lipzen A."/>
            <person name="Lutzoni F."/>
            <person name="Magnuson J."/>
            <person name="Mondo S."/>
            <person name="Nolan M."/>
            <person name="Ohm R."/>
            <person name="Pangilinan J."/>
            <person name="Park H.-J."/>
            <person name="Ramirez L."/>
            <person name="Alfaro M."/>
            <person name="Sun H."/>
            <person name="Tritt A."/>
            <person name="Yoshinaga Y."/>
            <person name="Zwiers L.-H."/>
            <person name="Turgeon B."/>
            <person name="Goodwin S."/>
            <person name="Spatafora J."/>
            <person name="Crous P."/>
            <person name="Grigoriev I."/>
        </authorList>
    </citation>
    <scope>NUCLEOTIDE SEQUENCE</scope>
    <source>
        <strain evidence="2">CBS 279.74</strain>
    </source>
</reference>
<evidence type="ECO:0000256" key="1">
    <source>
        <dbReference type="SAM" id="SignalP"/>
    </source>
</evidence>
<keyword evidence="3" id="KW-1185">Reference proteome</keyword>